<protein>
    <submittedName>
        <fullName evidence="1">Synaptotagmin 9</fullName>
    </submittedName>
</protein>
<dbReference type="PROSITE" id="PS51257">
    <property type="entry name" value="PROKAR_LIPOPROTEIN"/>
    <property type="match status" value="1"/>
</dbReference>
<reference evidence="1 2" key="1">
    <citation type="journal article" date="2021" name="Elife">
        <title>Chloroplast acquisition without the gene transfer in kleptoplastic sea slugs, Plakobranchus ocellatus.</title>
        <authorList>
            <person name="Maeda T."/>
            <person name="Takahashi S."/>
            <person name="Yoshida T."/>
            <person name="Shimamura S."/>
            <person name="Takaki Y."/>
            <person name="Nagai Y."/>
            <person name="Toyoda A."/>
            <person name="Suzuki Y."/>
            <person name="Arimoto A."/>
            <person name="Ishii H."/>
            <person name="Satoh N."/>
            <person name="Nishiyama T."/>
            <person name="Hasebe M."/>
            <person name="Maruyama T."/>
            <person name="Minagawa J."/>
            <person name="Obokata J."/>
            <person name="Shigenobu S."/>
        </authorList>
    </citation>
    <scope>NUCLEOTIDE SEQUENCE [LARGE SCALE GENOMIC DNA]</scope>
</reference>
<gene>
    <name evidence="1" type="ORF">PoB_004033600</name>
</gene>
<dbReference type="Proteomes" id="UP000735302">
    <property type="component" value="Unassembled WGS sequence"/>
</dbReference>
<proteinExistence type="predicted"/>
<evidence type="ECO:0000313" key="2">
    <source>
        <dbReference type="Proteomes" id="UP000735302"/>
    </source>
</evidence>
<evidence type="ECO:0000313" key="1">
    <source>
        <dbReference type="EMBL" id="GFO13831.1"/>
    </source>
</evidence>
<accession>A0AAV4B4T5</accession>
<dbReference type="EMBL" id="BLXT01004508">
    <property type="protein sequence ID" value="GFO13831.1"/>
    <property type="molecule type" value="Genomic_DNA"/>
</dbReference>
<name>A0AAV4B4T5_9GAST</name>
<comment type="caution">
    <text evidence="1">The sequence shown here is derived from an EMBL/GenBank/DDBJ whole genome shotgun (WGS) entry which is preliminary data.</text>
</comment>
<sequence>MAVPTPKASGNNMGYYTSVNSHLGTLMLVYGCVGGTVESEPILQALFCRGFEPHHWLPSLMKSLKVGDHRLFLWTGYTQYQKPNLYVSKIRCRQPHLRRFISLLLKF</sequence>
<dbReference type="AlphaFoldDB" id="A0AAV4B4T5"/>
<keyword evidence="2" id="KW-1185">Reference proteome</keyword>
<organism evidence="1 2">
    <name type="scientific">Plakobranchus ocellatus</name>
    <dbReference type="NCBI Taxonomy" id="259542"/>
    <lineage>
        <taxon>Eukaryota</taxon>
        <taxon>Metazoa</taxon>
        <taxon>Spiralia</taxon>
        <taxon>Lophotrochozoa</taxon>
        <taxon>Mollusca</taxon>
        <taxon>Gastropoda</taxon>
        <taxon>Heterobranchia</taxon>
        <taxon>Euthyneura</taxon>
        <taxon>Panpulmonata</taxon>
        <taxon>Sacoglossa</taxon>
        <taxon>Placobranchoidea</taxon>
        <taxon>Plakobranchidae</taxon>
        <taxon>Plakobranchus</taxon>
    </lineage>
</organism>